<evidence type="ECO:0000256" key="1">
    <source>
        <dbReference type="SAM" id="Phobius"/>
    </source>
</evidence>
<organism evidence="2 3">
    <name type="scientific">Candidatus Scatousia excrementigallinarum</name>
    <dbReference type="NCBI Taxonomy" id="2840935"/>
    <lineage>
        <taxon>Bacteria</taxon>
        <taxon>Candidatus Scatousia</taxon>
    </lineage>
</organism>
<gene>
    <name evidence="2" type="ORF">IAC10_07060</name>
</gene>
<reference evidence="2" key="2">
    <citation type="journal article" date="2021" name="PeerJ">
        <title>Extensive microbial diversity within the chicken gut microbiome revealed by metagenomics and culture.</title>
        <authorList>
            <person name="Gilroy R."/>
            <person name="Ravi A."/>
            <person name="Getino M."/>
            <person name="Pursley I."/>
            <person name="Horton D.L."/>
            <person name="Alikhan N.F."/>
            <person name="Baker D."/>
            <person name="Gharbi K."/>
            <person name="Hall N."/>
            <person name="Watson M."/>
            <person name="Adriaenssens E.M."/>
            <person name="Foster-Nyarko E."/>
            <person name="Jarju S."/>
            <person name="Secka A."/>
            <person name="Antonio M."/>
            <person name="Oren A."/>
            <person name="Chaudhuri R.R."/>
            <person name="La Ragione R."/>
            <person name="Hildebrand F."/>
            <person name="Pallen M.J."/>
        </authorList>
    </citation>
    <scope>NUCLEOTIDE SEQUENCE</scope>
    <source>
        <strain evidence="2">6276</strain>
    </source>
</reference>
<comment type="caution">
    <text evidence="2">The sequence shown here is derived from an EMBL/GenBank/DDBJ whole genome shotgun (WGS) entry which is preliminary data.</text>
</comment>
<keyword evidence="1" id="KW-0812">Transmembrane</keyword>
<evidence type="ECO:0000313" key="3">
    <source>
        <dbReference type="Proteomes" id="UP000823928"/>
    </source>
</evidence>
<name>A0A9D1EYS3_9BACT</name>
<evidence type="ECO:0000313" key="2">
    <source>
        <dbReference type="EMBL" id="HIS36373.1"/>
    </source>
</evidence>
<keyword evidence="1" id="KW-1133">Transmembrane helix</keyword>
<sequence length="54" mass="6256">MQNGKKFQPDTSLMFNIFLIALAIFILGVQVGINRGRELQLDDMRIKYGYDFTD</sequence>
<proteinExistence type="predicted"/>
<feature type="transmembrane region" description="Helical" evidence="1">
    <location>
        <begin position="12"/>
        <end position="33"/>
    </location>
</feature>
<dbReference type="EMBL" id="DVIU01000137">
    <property type="protein sequence ID" value="HIS36373.1"/>
    <property type="molecule type" value="Genomic_DNA"/>
</dbReference>
<dbReference type="AlphaFoldDB" id="A0A9D1EYS3"/>
<keyword evidence="1" id="KW-0472">Membrane</keyword>
<dbReference type="Proteomes" id="UP000823928">
    <property type="component" value="Unassembled WGS sequence"/>
</dbReference>
<accession>A0A9D1EYS3</accession>
<protein>
    <submittedName>
        <fullName evidence="2">Uncharacterized protein</fullName>
    </submittedName>
</protein>
<reference evidence="2" key="1">
    <citation type="submission" date="2020-10" db="EMBL/GenBank/DDBJ databases">
        <authorList>
            <person name="Gilroy R."/>
        </authorList>
    </citation>
    <scope>NUCLEOTIDE SEQUENCE</scope>
    <source>
        <strain evidence="2">6276</strain>
    </source>
</reference>